<dbReference type="GO" id="GO:0005576">
    <property type="term" value="C:extracellular region"/>
    <property type="evidence" value="ECO:0007669"/>
    <property type="project" value="UniProtKB-SubCell"/>
</dbReference>
<dbReference type="GO" id="GO:0060320">
    <property type="term" value="P:rejection of self pollen"/>
    <property type="evidence" value="ECO:0007669"/>
    <property type="project" value="UniProtKB-KW"/>
</dbReference>
<evidence type="ECO:0000313" key="7">
    <source>
        <dbReference type="EMBL" id="KAG5527723.1"/>
    </source>
</evidence>
<keyword evidence="4 6" id="KW-0964">Secreted</keyword>
<keyword evidence="5 6" id="KW-0732">Signal</keyword>
<evidence type="ECO:0000313" key="8">
    <source>
        <dbReference type="Proteomes" id="UP000823749"/>
    </source>
</evidence>
<organism evidence="7 8">
    <name type="scientific">Rhododendron griersonianum</name>
    <dbReference type="NCBI Taxonomy" id="479676"/>
    <lineage>
        <taxon>Eukaryota</taxon>
        <taxon>Viridiplantae</taxon>
        <taxon>Streptophyta</taxon>
        <taxon>Embryophyta</taxon>
        <taxon>Tracheophyta</taxon>
        <taxon>Spermatophyta</taxon>
        <taxon>Magnoliopsida</taxon>
        <taxon>eudicotyledons</taxon>
        <taxon>Gunneridae</taxon>
        <taxon>Pentapetalae</taxon>
        <taxon>asterids</taxon>
        <taxon>Ericales</taxon>
        <taxon>Ericaceae</taxon>
        <taxon>Ericoideae</taxon>
        <taxon>Rhodoreae</taxon>
        <taxon>Rhododendron</taxon>
    </lineage>
</organism>
<dbReference type="Pfam" id="PF05938">
    <property type="entry name" value="Self-incomp_S1"/>
    <property type="match status" value="2"/>
</dbReference>
<name>A0AAV6IGH8_9ERIC</name>
<reference evidence="7" key="1">
    <citation type="submission" date="2020-08" db="EMBL/GenBank/DDBJ databases">
        <title>Plant Genome Project.</title>
        <authorList>
            <person name="Zhang R.-G."/>
        </authorList>
    </citation>
    <scope>NUCLEOTIDE SEQUENCE</scope>
    <source>
        <strain evidence="7">WSP0</strain>
        <tissue evidence="7">Leaf</tissue>
    </source>
</reference>
<dbReference type="InterPro" id="IPR010264">
    <property type="entry name" value="Self-incomp_S1"/>
</dbReference>
<dbReference type="PANTHER" id="PTHR31232">
    <property type="match status" value="1"/>
</dbReference>
<evidence type="ECO:0000256" key="2">
    <source>
        <dbReference type="ARBA" id="ARBA00005581"/>
    </source>
</evidence>
<sequence length="199" mass="23350">MSRFFLPLLIMVFCFGHASSSIFYKVTVHIISAVPDQPTPLTVRCQSKDDDFGNHTLYYRQEFLWRFVPDFFLGRTVFFCHFYWGSKQNIFDVYNDRIGLVCGQFSDSGHNCYVEARSDAFYISRGHASSSIFYKVTVHIISAVSNQPTPLCQSKDDDFGNHTLYKSQEFVWRFVPDFFGRTVYFCHFYWGSKQRVFDV</sequence>
<evidence type="ECO:0000256" key="5">
    <source>
        <dbReference type="ARBA" id="ARBA00022729"/>
    </source>
</evidence>
<keyword evidence="3 6" id="KW-0713">Self-incompatibility</keyword>
<protein>
    <recommendedName>
        <fullName evidence="6">S-protein homolog</fullName>
    </recommendedName>
</protein>
<comment type="caution">
    <text evidence="7">The sequence shown here is derived from an EMBL/GenBank/DDBJ whole genome shotgun (WGS) entry which is preliminary data.</text>
</comment>
<feature type="signal peptide" evidence="6">
    <location>
        <begin position="1"/>
        <end position="20"/>
    </location>
</feature>
<evidence type="ECO:0000256" key="6">
    <source>
        <dbReference type="RuleBase" id="RU367044"/>
    </source>
</evidence>
<feature type="chain" id="PRO_5043105509" description="S-protein homolog" evidence="6">
    <location>
        <begin position="21"/>
        <end position="199"/>
    </location>
</feature>
<gene>
    <name evidence="7" type="ORF">RHGRI_028609</name>
</gene>
<dbReference type="PANTHER" id="PTHR31232:SF172">
    <property type="entry name" value="S-PROTEIN HOMOLOG"/>
    <property type="match status" value="1"/>
</dbReference>
<comment type="similarity">
    <text evidence="2 6">Belongs to the plant self-incompatibility (S1) protein family.</text>
</comment>
<dbReference type="Proteomes" id="UP000823749">
    <property type="component" value="Chromosome 10"/>
</dbReference>
<accession>A0AAV6IGH8</accession>
<comment type="subcellular location">
    <subcellularLocation>
        <location evidence="1 6">Secreted</location>
    </subcellularLocation>
</comment>
<evidence type="ECO:0000256" key="4">
    <source>
        <dbReference type="ARBA" id="ARBA00022525"/>
    </source>
</evidence>
<evidence type="ECO:0000256" key="1">
    <source>
        <dbReference type="ARBA" id="ARBA00004613"/>
    </source>
</evidence>
<dbReference type="EMBL" id="JACTNZ010000010">
    <property type="protein sequence ID" value="KAG5527723.1"/>
    <property type="molecule type" value="Genomic_DNA"/>
</dbReference>
<dbReference type="AlphaFoldDB" id="A0AAV6IGH8"/>
<keyword evidence="8" id="KW-1185">Reference proteome</keyword>
<proteinExistence type="inferred from homology"/>
<evidence type="ECO:0000256" key="3">
    <source>
        <dbReference type="ARBA" id="ARBA00022471"/>
    </source>
</evidence>